<keyword evidence="4" id="KW-1185">Reference proteome</keyword>
<dbReference type="RefSeq" id="WP_378386803.1">
    <property type="nucleotide sequence ID" value="NZ_JBHLWM010000003.1"/>
</dbReference>
<reference evidence="3 4" key="1">
    <citation type="submission" date="2024-09" db="EMBL/GenBank/DDBJ databases">
        <authorList>
            <person name="Sun Q."/>
            <person name="Mori K."/>
        </authorList>
    </citation>
    <scope>NUCLEOTIDE SEQUENCE [LARGE SCALE GENOMIC DNA]</scope>
    <source>
        <strain evidence="3 4">KCTC 23279</strain>
    </source>
</reference>
<comment type="caution">
    <text evidence="3">The sequence shown here is derived from an EMBL/GenBank/DDBJ whole genome shotgun (WGS) entry which is preliminary data.</text>
</comment>
<gene>
    <name evidence="3" type="ORF">ACFFJ6_09400</name>
</gene>
<evidence type="ECO:0000313" key="4">
    <source>
        <dbReference type="Proteomes" id="UP001589775"/>
    </source>
</evidence>
<accession>A0ABV6ER46</accession>
<organism evidence="3 4">
    <name type="scientific">Rhodopseudomonas telluris</name>
    <dbReference type="NCBI Taxonomy" id="644215"/>
    <lineage>
        <taxon>Bacteria</taxon>
        <taxon>Pseudomonadati</taxon>
        <taxon>Pseudomonadota</taxon>
        <taxon>Alphaproteobacteria</taxon>
        <taxon>Hyphomicrobiales</taxon>
        <taxon>Nitrobacteraceae</taxon>
        <taxon>Rhodopseudomonas</taxon>
    </lineage>
</organism>
<proteinExistence type="predicted"/>
<keyword evidence="1" id="KW-0175">Coiled coil</keyword>
<protein>
    <submittedName>
        <fullName evidence="3">Uncharacterized protein</fullName>
    </submittedName>
</protein>
<feature type="coiled-coil region" evidence="1">
    <location>
        <begin position="68"/>
        <end position="102"/>
    </location>
</feature>
<dbReference type="EMBL" id="JBHLWM010000003">
    <property type="protein sequence ID" value="MFC0240680.1"/>
    <property type="molecule type" value="Genomic_DNA"/>
</dbReference>
<feature type="region of interest" description="Disordered" evidence="2">
    <location>
        <begin position="1"/>
        <end position="20"/>
    </location>
</feature>
<name>A0ABV6ER46_9BRAD</name>
<dbReference type="Proteomes" id="UP001589775">
    <property type="component" value="Unassembled WGS sequence"/>
</dbReference>
<feature type="compositionally biased region" description="Basic and acidic residues" evidence="2">
    <location>
        <begin position="11"/>
        <end position="20"/>
    </location>
</feature>
<evidence type="ECO:0000313" key="3">
    <source>
        <dbReference type="EMBL" id="MFC0240680.1"/>
    </source>
</evidence>
<evidence type="ECO:0000256" key="2">
    <source>
        <dbReference type="SAM" id="MobiDB-lite"/>
    </source>
</evidence>
<sequence length="122" mass="13393">MTNNSADDPPNADRSDREAARASMLARHRLIEAIIRNNEAQLRNDSARGGAEIEMHCAIRDSRLPGASEDAAAEVERMTARLKALQDEHDRLVAEREWLNASLLEFDAGPQGGGTHYRSGNA</sequence>
<evidence type="ECO:0000256" key="1">
    <source>
        <dbReference type="SAM" id="Coils"/>
    </source>
</evidence>